<dbReference type="AlphaFoldDB" id="A0A4Z0HT83"/>
<dbReference type="SUPFAM" id="SSF159245">
    <property type="entry name" value="AttH-like"/>
    <property type="match status" value="1"/>
</dbReference>
<dbReference type="RefSeq" id="WP_051577038.1">
    <property type="nucleotide sequence ID" value="NZ_RWJZ01000001.1"/>
</dbReference>
<evidence type="ECO:0000313" key="2">
    <source>
        <dbReference type="EMBL" id="TGB47736.1"/>
    </source>
</evidence>
<sequence length="305" mass="32773">MSTATSTDISPNAGGAAAWGPLSTAIHADAAGPSDPTWKDNAYLSFWDVAGNIYGSIHVSTSPNDSKARRARFSLQVDNQIIEIIEPLPLGSFASESISFGLDGTITVDHPDLKVLLGNAPLWVPADFALNELIPPLVPGKPLQHYQQACTLRGTIEHGGRTWTLDATGMRDRTWGFRDEAAQWIEYAGLVCVIGDSFVSAMKFLGTDGSLRADGYWVDDNGAVLITDMGFRRNAAAQFLSSTMTLADGREKTVTMSNRLAGFFVPMGRDTDGPAFGTYDDFMTLADGEAEGAGFVEQGIVHRVF</sequence>
<evidence type="ECO:0000313" key="3">
    <source>
        <dbReference type="Proteomes" id="UP000297792"/>
    </source>
</evidence>
<feature type="domain" description="DUF7065" evidence="1">
    <location>
        <begin position="32"/>
        <end position="178"/>
    </location>
</feature>
<protein>
    <recommendedName>
        <fullName evidence="1">DUF7065 domain-containing protein</fullName>
    </recommendedName>
</protein>
<organism evidence="2 3">
    <name type="scientific">Mycolicibacterium peregrinum</name>
    <name type="common">Mycobacterium peregrinum</name>
    <dbReference type="NCBI Taxonomy" id="43304"/>
    <lineage>
        <taxon>Bacteria</taxon>
        <taxon>Bacillati</taxon>
        <taxon>Actinomycetota</taxon>
        <taxon>Actinomycetes</taxon>
        <taxon>Mycobacteriales</taxon>
        <taxon>Mycobacteriaceae</taxon>
        <taxon>Mycolicibacterium</taxon>
    </lineage>
</organism>
<gene>
    <name evidence="2" type="ORF">EJD98_02160</name>
</gene>
<keyword evidence="3" id="KW-1185">Reference proteome</keyword>
<dbReference type="Pfam" id="PF23213">
    <property type="entry name" value="DUF7065"/>
    <property type="match status" value="1"/>
</dbReference>
<accession>A0A4Z0HT83</accession>
<evidence type="ECO:0000259" key="1">
    <source>
        <dbReference type="Pfam" id="PF23213"/>
    </source>
</evidence>
<reference evidence="2 3" key="1">
    <citation type="submission" date="2018-12" db="EMBL/GenBank/DDBJ databases">
        <title>Draft genome sequences of Mycolicibacterium peregrinum isolated from a pig with lymphadenitis and from soil on the same Japanese pig farm.</title>
        <authorList>
            <person name="Komatsu T."/>
            <person name="Ohya K."/>
            <person name="Sawai K."/>
            <person name="Odoi J.O."/>
            <person name="Otsu K."/>
            <person name="Ota A."/>
            <person name="Ito T."/>
            <person name="Kawai M."/>
            <person name="Maruyama F."/>
        </authorList>
    </citation>
    <scope>NUCLEOTIDE SEQUENCE [LARGE SCALE GENOMIC DNA]</scope>
    <source>
        <strain evidence="2 3">138</strain>
    </source>
</reference>
<dbReference type="EMBL" id="RWKA01000001">
    <property type="protein sequence ID" value="TGB47736.1"/>
    <property type="molecule type" value="Genomic_DNA"/>
</dbReference>
<proteinExistence type="predicted"/>
<name>A0A4Z0HT83_MYCPR</name>
<dbReference type="InterPro" id="IPR055493">
    <property type="entry name" value="DUF7065"/>
</dbReference>
<dbReference type="Proteomes" id="UP000297792">
    <property type="component" value="Unassembled WGS sequence"/>
</dbReference>
<comment type="caution">
    <text evidence="2">The sequence shown here is derived from an EMBL/GenBank/DDBJ whole genome shotgun (WGS) entry which is preliminary data.</text>
</comment>